<dbReference type="RefSeq" id="WP_161338702.1">
    <property type="nucleotide sequence ID" value="NZ_JBHSDG010000005.1"/>
</dbReference>
<comment type="similarity">
    <text evidence="2">Belongs to the COQ9 family.</text>
</comment>
<keyword evidence="5" id="KW-0446">Lipid-binding</keyword>
<keyword evidence="4" id="KW-0809">Transit peptide</keyword>
<protein>
    <submittedName>
        <fullName evidence="8">COQ9 family protein</fullName>
    </submittedName>
</protein>
<keyword evidence="3" id="KW-0831">Ubiquinone biosynthesis</keyword>
<evidence type="ECO:0000259" key="7">
    <source>
        <dbReference type="Pfam" id="PF08511"/>
    </source>
</evidence>
<proteinExistence type="inferred from homology"/>
<gene>
    <name evidence="8" type="ORF">GQF03_07900</name>
</gene>
<sequence>MSKKAETEREWRTRLLDAVLPHVLFDGWSRKAMTAAAADIGAPLSEFELAFPGGATDMIRLFIETADDEMEAELEKRGVRSLKIRERITLAIRLRLELYEQNKEAVRRAVNVLALPANAGLALKLTANTVSRMWWATGDTSSDYNWYTKRLTLAGVYAATLLYWLADKSEGHHKTWEFLDRRIENVMQIETAKFKCRERLKEKPDFSNIPSAKRFWRNLTER</sequence>
<evidence type="ECO:0000256" key="4">
    <source>
        <dbReference type="ARBA" id="ARBA00022946"/>
    </source>
</evidence>
<keyword evidence="9" id="KW-1185">Reference proteome</keyword>
<evidence type="ECO:0000313" key="8">
    <source>
        <dbReference type="EMBL" id="MZR22249.1"/>
    </source>
</evidence>
<dbReference type="PANTHER" id="PTHR21427">
    <property type="entry name" value="UBIQUINONE BIOSYNTHESIS PROTEIN COQ9, MITOCHONDRIAL"/>
    <property type="match status" value="1"/>
</dbReference>
<evidence type="ECO:0000256" key="1">
    <source>
        <dbReference type="ARBA" id="ARBA00004749"/>
    </source>
</evidence>
<dbReference type="GO" id="GO:0006744">
    <property type="term" value="P:ubiquinone biosynthetic process"/>
    <property type="evidence" value="ECO:0007669"/>
    <property type="project" value="UniProtKB-KW"/>
</dbReference>
<dbReference type="NCBIfam" id="TIGR02396">
    <property type="entry name" value="diverge_rpsU"/>
    <property type="match status" value="1"/>
</dbReference>
<reference evidence="8 9" key="1">
    <citation type="journal article" date="2014" name="Int. J. Syst. Evol. Microbiol.">
        <title>Sneathiella chungangensis sp. nov., isolated from a marine sand, and emended description of the genus Sneathiella.</title>
        <authorList>
            <person name="Siamphan C."/>
            <person name="Kim H."/>
            <person name="Lee J.S."/>
            <person name="Kim W."/>
        </authorList>
    </citation>
    <scope>NUCLEOTIDE SEQUENCE [LARGE SCALE GENOMIC DNA]</scope>
    <source>
        <strain evidence="8 9">KCTC 32476</strain>
    </source>
</reference>
<evidence type="ECO:0000256" key="3">
    <source>
        <dbReference type="ARBA" id="ARBA00022688"/>
    </source>
</evidence>
<dbReference type="AlphaFoldDB" id="A0A845MEF8"/>
<evidence type="ECO:0000256" key="2">
    <source>
        <dbReference type="ARBA" id="ARBA00010766"/>
    </source>
</evidence>
<comment type="function">
    <text evidence="6">Membrane-associated protein that warps the membrane surface to access and bind aromatic isoprenes with high specificity, including ubiquinone (CoQ) isoprene intermediates and presents them directly to COQ7, therefore facilitating the COQ7-mediated hydroxylase step. Participates in the biosynthesis of coenzyme Q, also named ubiquinone, an essential lipid-soluble electron transporter for aerobic cellular respiration.</text>
</comment>
<comment type="pathway">
    <text evidence="1">Cofactor biosynthesis; ubiquinone biosynthesis.</text>
</comment>
<dbReference type="EMBL" id="WTVA01000003">
    <property type="protein sequence ID" value="MZR22249.1"/>
    <property type="molecule type" value="Genomic_DNA"/>
</dbReference>
<dbReference type="OrthoDB" id="7201143at2"/>
<name>A0A845MEF8_9PROT</name>
<dbReference type="PANTHER" id="PTHR21427:SF19">
    <property type="entry name" value="UBIQUINONE BIOSYNTHESIS PROTEIN COQ9, MITOCHONDRIAL"/>
    <property type="match status" value="1"/>
</dbReference>
<dbReference type="InterPro" id="IPR012762">
    <property type="entry name" value="Ubiq_biosynth_COQ9"/>
</dbReference>
<dbReference type="Gene3D" id="1.10.357.10">
    <property type="entry name" value="Tetracycline Repressor, domain 2"/>
    <property type="match status" value="1"/>
</dbReference>
<comment type="caution">
    <text evidence="8">The sequence shown here is derived from an EMBL/GenBank/DDBJ whole genome shotgun (WGS) entry which is preliminary data.</text>
</comment>
<dbReference type="GO" id="GO:0008289">
    <property type="term" value="F:lipid binding"/>
    <property type="evidence" value="ECO:0007669"/>
    <property type="project" value="UniProtKB-KW"/>
</dbReference>
<dbReference type="Pfam" id="PF08511">
    <property type="entry name" value="COQ9"/>
    <property type="match status" value="1"/>
</dbReference>
<dbReference type="Proteomes" id="UP000445696">
    <property type="component" value="Unassembled WGS sequence"/>
</dbReference>
<dbReference type="InterPro" id="IPR013718">
    <property type="entry name" value="COQ9_C"/>
</dbReference>
<feature type="domain" description="COQ9 C-terminal" evidence="7">
    <location>
        <begin position="121"/>
        <end position="190"/>
    </location>
</feature>
<evidence type="ECO:0000256" key="5">
    <source>
        <dbReference type="ARBA" id="ARBA00023121"/>
    </source>
</evidence>
<accession>A0A845MEF8</accession>
<evidence type="ECO:0000313" key="9">
    <source>
        <dbReference type="Proteomes" id="UP000445696"/>
    </source>
</evidence>
<evidence type="ECO:0000256" key="6">
    <source>
        <dbReference type="ARBA" id="ARBA00058104"/>
    </source>
</evidence>
<organism evidence="8 9">
    <name type="scientific">Sneathiella chungangensis</name>
    <dbReference type="NCBI Taxonomy" id="1418234"/>
    <lineage>
        <taxon>Bacteria</taxon>
        <taxon>Pseudomonadati</taxon>
        <taxon>Pseudomonadota</taxon>
        <taxon>Alphaproteobacteria</taxon>
        <taxon>Sneathiellales</taxon>
        <taxon>Sneathiellaceae</taxon>
        <taxon>Sneathiella</taxon>
    </lineage>
</organism>